<feature type="compositionally biased region" description="Basic residues" evidence="1">
    <location>
        <begin position="1"/>
        <end position="10"/>
    </location>
</feature>
<dbReference type="RefSeq" id="WP_159602450.1">
    <property type="nucleotide sequence ID" value="NZ_CACSAS010000038.1"/>
</dbReference>
<dbReference type="AlphaFoldDB" id="A0A5S9R6S6"/>
<proteinExistence type="predicted"/>
<evidence type="ECO:0000256" key="1">
    <source>
        <dbReference type="SAM" id="MobiDB-lite"/>
    </source>
</evidence>
<evidence type="ECO:0000313" key="3">
    <source>
        <dbReference type="Proteomes" id="UP000433050"/>
    </source>
</evidence>
<feature type="region of interest" description="Disordered" evidence="1">
    <location>
        <begin position="1"/>
        <end position="106"/>
    </location>
</feature>
<keyword evidence="3" id="KW-1185">Reference proteome</keyword>
<feature type="compositionally biased region" description="Low complexity" evidence="1">
    <location>
        <begin position="94"/>
        <end position="106"/>
    </location>
</feature>
<dbReference type="EMBL" id="CACSAS010000038">
    <property type="protein sequence ID" value="CAA0129796.1"/>
    <property type="molecule type" value="Genomic_DNA"/>
</dbReference>
<accession>A0A5S9R6S6</accession>
<gene>
    <name evidence="2" type="ORF">STARVERO_04541</name>
</gene>
<organism evidence="2 3">
    <name type="scientific">Starkeya nomas</name>
    <dbReference type="NCBI Taxonomy" id="2666134"/>
    <lineage>
        <taxon>Bacteria</taxon>
        <taxon>Pseudomonadati</taxon>
        <taxon>Pseudomonadota</taxon>
        <taxon>Alphaproteobacteria</taxon>
        <taxon>Hyphomicrobiales</taxon>
        <taxon>Xanthobacteraceae</taxon>
        <taxon>Starkeya</taxon>
    </lineage>
</organism>
<dbReference type="Proteomes" id="UP000433050">
    <property type="component" value="Unassembled WGS sequence"/>
</dbReference>
<reference evidence="2 3" key="1">
    <citation type="submission" date="2019-12" db="EMBL/GenBank/DDBJ databases">
        <authorList>
            <person name="Reyes-Prieto M."/>
        </authorList>
    </citation>
    <scope>NUCLEOTIDE SEQUENCE [LARGE SCALE GENOMIC DNA]</scope>
    <source>
        <strain evidence="2">HF14-78462</strain>
    </source>
</reference>
<evidence type="ECO:0000313" key="2">
    <source>
        <dbReference type="EMBL" id="CAA0129796.1"/>
    </source>
</evidence>
<sequence>MASRPTRTKAAKAAEQNTPEGASGTAREAPSAGSGAEEIDASAGTQSAPPSPIPAPQQPDEASGRKAEPEAELVEGVDGEAAQATAGEVTLGQPSPETGEASEGGSAAAAPAAVPFDPVAFVAGLSEAQLVKLAMLLNGRPALVAERSLNPPEAMAAGNLTITADEPVHVFTVDARLKKDGRYFEPGASVLLTRKEHGELKAAGVVSADWPD</sequence>
<protein>
    <submittedName>
        <fullName evidence="2">Uncharacterized protein</fullName>
    </submittedName>
</protein>
<name>A0A5S9R6S6_9HYPH</name>